<keyword evidence="5" id="KW-0584">Phenylalanine biosynthesis</keyword>
<proteinExistence type="predicted"/>
<dbReference type="Gene3D" id="3.30.70.260">
    <property type="match status" value="1"/>
</dbReference>
<keyword evidence="6" id="KW-0456">Lyase</keyword>
<name>A0A167EZC4_9FLAO</name>
<evidence type="ECO:0000256" key="6">
    <source>
        <dbReference type="ARBA" id="ARBA00023239"/>
    </source>
</evidence>
<dbReference type="Gene3D" id="3.40.190.10">
    <property type="entry name" value="Periplasmic binding protein-like II"/>
    <property type="match status" value="2"/>
</dbReference>
<evidence type="ECO:0000256" key="3">
    <source>
        <dbReference type="ARBA" id="ARBA00022605"/>
    </source>
</evidence>
<dbReference type="PROSITE" id="PS51171">
    <property type="entry name" value="PREPHENATE_DEHYDR_3"/>
    <property type="match status" value="1"/>
</dbReference>
<dbReference type="UniPathway" id="UPA00121">
    <property type="reaction ID" value="UER00345"/>
</dbReference>
<evidence type="ECO:0000259" key="10">
    <source>
        <dbReference type="PROSITE" id="PS51671"/>
    </source>
</evidence>
<dbReference type="PIRSF" id="PIRSF001500">
    <property type="entry name" value="Chor_mut_pdt_Ppr"/>
    <property type="match status" value="1"/>
</dbReference>
<keyword evidence="3" id="KW-0028">Amino-acid biosynthesis</keyword>
<feature type="domain" description="ACT" evidence="10">
    <location>
        <begin position="196"/>
        <end position="272"/>
    </location>
</feature>
<dbReference type="RefSeq" id="WP_068593290.1">
    <property type="nucleotide sequence ID" value="NZ_LRXL01000052.1"/>
</dbReference>
<evidence type="ECO:0000256" key="5">
    <source>
        <dbReference type="ARBA" id="ARBA00023222"/>
    </source>
</evidence>
<evidence type="ECO:0000313" key="12">
    <source>
        <dbReference type="Proteomes" id="UP000077013"/>
    </source>
</evidence>
<dbReference type="PANTHER" id="PTHR21022">
    <property type="entry name" value="PREPHENATE DEHYDRATASE P PROTEIN"/>
    <property type="match status" value="1"/>
</dbReference>
<dbReference type="InterPro" id="IPR008242">
    <property type="entry name" value="Chor_mutase/pphenate_deHydtase"/>
</dbReference>
<protein>
    <recommendedName>
        <fullName evidence="2">prephenate dehydratase</fullName>
        <ecNumber evidence="2">4.2.1.51</ecNumber>
    </recommendedName>
</protein>
<dbReference type="Pfam" id="PF00800">
    <property type="entry name" value="PDT"/>
    <property type="match status" value="1"/>
</dbReference>
<evidence type="ECO:0000256" key="8">
    <source>
        <dbReference type="PIRSR" id="PIRSR001500-2"/>
    </source>
</evidence>
<comment type="caution">
    <text evidence="11">The sequence shown here is derived from an EMBL/GenBank/DDBJ whole genome shotgun (WGS) entry which is preliminary data.</text>
</comment>
<keyword evidence="4" id="KW-0057">Aromatic amino acid biosynthesis</keyword>
<dbReference type="InterPro" id="IPR045865">
    <property type="entry name" value="ACT-like_dom_sf"/>
</dbReference>
<sequence length="290" mass="32169">MSLKIAIQGIESSFHDLAVQQLFPNQNVELLPCSSFDNVAGSLSDFSADLGVIAIENTIAGSILPNYNLIDSKNLKILDETFLTIEMYLMALQGETIHSIDEVHSHPVALQQCKEYLQRLQPHCKVIEGKDTASEAKRIKENGLKGVAAIAGKQVAEKYGLQILDKNIQTIKDNKTRFVVIGRETAENASERNKATLKFQLGHEVGSLASVLQLLSTFGINLTKIQSFPIEGSPWQYSFFIDVLYEDQVLFAEVTNVLEKAVKKLKVLGTYKQNLNNAPSQLNRQLVHGK</sequence>
<dbReference type="Proteomes" id="UP000077013">
    <property type="component" value="Unassembled WGS sequence"/>
</dbReference>
<accession>A0A167EZC4</accession>
<dbReference type="OrthoDB" id="9802281at2"/>
<dbReference type="AlphaFoldDB" id="A0A167EZC4"/>
<comment type="pathway">
    <text evidence="1">Amino-acid biosynthesis; L-phenylalanine biosynthesis; phenylpyruvate from prephenate: step 1/1.</text>
</comment>
<evidence type="ECO:0000256" key="1">
    <source>
        <dbReference type="ARBA" id="ARBA00004741"/>
    </source>
</evidence>
<dbReference type="CDD" id="cd04905">
    <property type="entry name" value="ACT_CM-PDT"/>
    <property type="match status" value="1"/>
</dbReference>
<dbReference type="GO" id="GO:0004664">
    <property type="term" value="F:prephenate dehydratase activity"/>
    <property type="evidence" value="ECO:0007669"/>
    <property type="project" value="UniProtKB-EC"/>
</dbReference>
<dbReference type="InterPro" id="IPR002912">
    <property type="entry name" value="ACT_dom"/>
</dbReference>
<organism evidence="11 12">
    <name type="scientific">Cochleicola gelatinilyticus</name>
    <dbReference type="NCBI Taxonomy" id="1763537"/>
    <lineage>
        <taxon>Bacteria</taxon>
        <taxon>Pseudomonadati</taxon>
        <taxon>Bacteroidota</taxon>
        <taxon>Flavobacteriia</taxon>
        <taxon>Flavobacteriales</taxon>
        <taxon>Flavobacteriaceae</taxon>
        <taxon>Cochleicola</taxon>
    </lineage>
</organism>
<dbReference type="CDD" id="cd13631">
    <property type="entry name" value="PBP2_Ct-PDT_like"/>
    <property type="match status" value="1"/>
</dbReference>
<evidence type="ECO:0000256" key="4">
    <source>
        <dbReference type="ARBA" id="ARBA00023141"/>
    </source>
</evidence>
<dbReference type="GO" id="GO:0005737">
    <property type="term" value="C:cytoplasm"/>
    <property type="evidence" value="ECO:0007669"/>
    <property type="project" value="TreeGrafter"/>
</dbReference>
<feature type="domain" description="Prephenate dehydratase" evidence="9">
    <location>
        <begin position="4"/>
        <end position="183"/>
    </location>
</feature>
<dbReference type="SUPFAM" id="SSF53850">
    <property type="entry name" value="Periplasmic binding protein-like II"/>
    <property type="match status" value="1"/>
</dbReference>
<dbReference type="EMBL" id="LRXL01000052">
    <property type="protein sequence ID" value="OAB76034.1"/>
    <property type="molecule type" value="Genomic_DNA"/>
</dbReference>
<dbReference type="STRING" id="1763537.ULVI_13300"/>
<evidence type="ECO:0000256" key="2">
    <source>
        <dbReference type="ARBA" id="ARBA00013147"/>
    </source>
</evidence>
<evidence type="ECO:0000256" key="7">
    <source>
        <dbReference type="ARBA" id="ARBA00047848"/>
    </source>
</evidence>
<comment type="catalytic activity">
    <reaction evidence="7">
        <text>prephenate + H(+) = 3-phenylpyruvate + CO2 + H2O</text>
        <dbReference type="Rhea" id="RHEA:21648"/>
        <dbReference type="ChEBI" id="CHEBI:15377"/>
        <dbReference type="ChEBI" id="CHEBI:15378"/>
        <dbReference type="ChEBI" id="CHEBI:16526"/>
        <dbReference type="ChEBI" id="CHEBI:18005"/>
        <dbReference type="ChEBI" id="CHEBI:29934"/>
        <dbReference type="EC" id="4.2.1.51"/>
    </reaction>
</comment>
<evidence type="ECO:0000259" key="9">
    <source>
        <dbReference type="PROSITE" id="PS51171"/>
    </source>
</evidence>
<reference evidence="11 12" key="1">
    <citation type="submission" date="2016-02" db="EMBL/GenBank/DDBJ databases">
        <title>Ulvibacter sp. LPB0005, isolated from Thais luteostoma.</title>
        <authorList>
            <person name="Shin S.-K."/>
            <person name="Yi H."/>
        </authorList>
    </citation>
    <scope>NUCLEOTIDE SEQUENCE [LARGE SCALE GENOMIC DNA]</scope>
    <source>
        <strain evidence="11 12">LPB0005</strain>
    </source>
</reference>
<feature type="site" description="Essential for prephenate dehydratase activity" evidence="8">
    <location>
        <position position="176"/>
    </location>
</feature>
<dbReference type="SUPFAM" id="SSF55021">
    <property type="entry name" value="ACT-like"/>
    <property type="match status" value="1"/>
</dbReference>
<evidence type="ECO:0000313" key="11">
    <source>
        <dbReference type="EMBL" id="OAB76034.1"/>
    </source>
</evidence>
<dbReference type="InterPro" id="IPR001086">
    <property type="entry name" value="Preph_deHydtase"/>
</dbReference>
<dbReference type="GO" id="GO:0009094">
    <property type="term" value="P:L-phenylalanine biosynthetic process"/>
    <property type="evidence" value="ECO:0007669"/>
    <property type="project" value="UniProtKB-UniPathway"/>
</dbReference>
<dbReference type="PANTHER" id="PTHR21022:SF19">
    <property type="entry name" value="PREPHENATE DEHYDRATASE-RELATED"/>
    <property type="match status" value="1"/>
</dbReference>
<gene>
    <name evidence="11" type="ORF">ULVI_13300</name>
</gene>
<dbReference type="EC" id="4.2.1.51" evidence="2"/>
<keyword evidence="12" id="KW-1185">Reference proteome</keyword>
<dbReference type="PROSITE" id="PS51671">
    <property type="entry name" value="ACT"/>
    <property type="match status" value="1"/>
</dbReference>